<reference evidence="4 5" key="1">
    <citation type="submission" date="2018-08" db="EMBL/GenBank/DDBJ databases">
        <title>A genome reference for cultivated species of the human gut microbiota.</title>
        <authorList>
            <person name="Zou Y."/>
            <person name="Xue W."/>
            <person name="Luo G."/>
        </authorList>
    </citation>
    <scope>NUCLEOTIDE SEQUENCE [LARGE SCALE GENOMIC DNA]</scope>
    <source>
        <strain evidence="4 5">AM26-26AC</strain>
    </source>
</reference>
<dbReference type="Proteomes" id="UP000283538">
    <property type="component" value="Unassembled WGS sequence"/>
</dbReference>
<evidence type="ECO:0000313" key="5">
    <source>
        <dbReference type="Proteomes" id="UP000283538"/>
    </source>
</evidence>
<feature type="domain" description="DUF4842" evidence="3">
    <location>
        <begin position="208"/>
        <end position="407"/>
    </location>
</feature>
<dbReference type="InterPro" id="IPR031025">
    <property type="entry name" value="LruC_dom"/>
</dbReference>
<dbReference type="NCBIfam" id="TIGR04456">
    <property type="entry name" value="LruC_dom"/>
    <property type="match status" value="1"/>
</dbReference>
<name>A0A414MF82_9BACE</name>
<proteinExistence type="predicted"/>
<dbReference type="Pfam" id="PF16129">
    <property type="entry name" value="DUF4841"/>
    <property type="match status" value="1"/>
</dbReference>
<evidence type="ECO:0000256" key="1">
    <source>
        <dbReference type="SAM" id="SignalP"/>
    </source>
</evidence>
<gene>
    <name evidence="4" type="ORF">DW701_05830</name>
</gene>
<comment type="caution">
    <text evidence="4">The sequence shown here is derived from an EMBL/GenBank/DDBJ whole genome shotgun (WGS) entry which is preliminary data.</text>
</comment>
<feature type="chain" id="PRO_5019147000" evidence="1">
    <location>
        <begin position="29"/>
        <end position="419"/>
    </location>
</feature>
<evidence type="ECO:0000259" key="3">
    <source>
        <dbReference type="Pfam" id="PF16130"/>
    </source>
</evidence>
<dbReference type="InterPro" id="IPR032295">
    <property type="entry name" value="DUF4842"/>
</dbReference>
<dbReference type="EMBL" id="QSLA01000005">
    <property type="protein sequence ID" value="RHF09933.1"/>
    <property type="molecule type" value="Genomic_DNA"/>
</dbReference>
<dbReference type="InterPro" id="IPR032294">
    <property type="entry name" value="DUF4841"/>
</dbReference>
<dbReference type="AlphaFoldDB" id="A0A414MF82"/>
<organism evidence="4 5">
    <name type="scientific">Bacteroides eggerthii</name>
    <dbReference type="NCBI Taxonomy" id="28111"/>
    <lineage>
        <taxon>Bacteria</taxon>
        <taxon>Pseudomonadati</taxon>
        <taxon>Bacteroidota</taxon>
        <taxon>Bacteroidia</taxon>
        <taxon>Bacteroidales</taxon>
        <taxon>Bacteroidaceae</taxon>
        <taxon>Bacteroides</taxon>
    </lineage>
</organism>
<keyword evidence="1" id="KW-0732">Signal</keyword>
<sequence length="419" mass="47518">MPTKQQLCNMKRYLKLLFAASIITLFNACETDVYDPEKIENTKDLVAPADFDWKTTQSLTYSITSKVNTVISVYTDKNCTDESLLIENFALKANEATEIPVNIPAYVTSIFVQYPTTDGQDVLEIKTNEAATRGNNKSVILPADKEIDKLLWDIRYHYPSKTSRGTLMFEDLYPSKGDYDFNDFVIGYNAEVFYSQIRNADILFNDGFKMSFQIRAIGGTTPYRPAIRLKGFAMKNIEGAKIEFHTTREGISMELLKEGRRANDDVIFVINGTESLRSGGYYNTDPEKPIDKDMPVVTCEVTKDNFGFGNYDISLQYELLAKELPRYFDFFIQNQDNLNEIHFKGFTPTGLGKQSPDTEFCSAENLVWGIAVPEEIAHPAERNDILNVYKGFKKWVTSGGQNNSNWYGQKPIGPVISLK</sequence>
<evidence type="ECO:0000259" key="2">
    <source>
        <dbReference type="Pfam" id="PF16129"/>
    </source>
</evidence>
<dbReference type="Pfam" id="PF16130">
    <property type="entry name" value="DUF4842"/>
    <property type="match status" value="1"/>
</dbReference>
<feature type="domain" description="DUF4841" evidence="2">
    <location>
        <begin position="69"/>
        <end position="141"/>
    </location>
</feature>
<evidence type="ECO:0000313" key="4">
    <source>
        <dbReference type="EMBL" id="RHF09933.1"/>
    </source>
</evidence>
<accession>A0A414MF82</accession>
<protein>
    <submittedName>
        <fullName evidence="4">LruC domain-containing protein</fullName>
    </submittedName>
</protein>
<feature type="signal peptide" evidence="1">
    <location>
        <begin position="1"/>
        <end position="28"/>
    </location>
</feature>